<dbReference type="GO" id="GO:0005524">
    <property type="term" value="F:ATP binding"/>
    <property type="evidence" value="ECO:0007669"/>
    <property type="project" value="InterPro"/>
</dbReference>
<evidence type="ECO:0000313" key="6">
    <source>
        <dbReference type="Proteomes" id="UP001221217"/>
    </source>
</evidence>
<evidence type="ECO:0000256" key="1">
    <source>
        <dbReference type="ARBA" id="ARBA00011040"/>
    </source>
</evidence>
<comment type="similarity">
    <text evidence="1">Belongs to the arsA ATPase family.</text>
</comment>
<accession>A0AAJ1MKI0</accession>
<dbReference type="EMBL" id="JAQQAL010000017">
    <property type="protein sequence ID" value="MDC7226831.1"/>
    <property type="molecule type" value="Genomic_DNA"/>
</dbReference>
<dbReference type="PANTHER" id="PTHR10803">
    <property type="entry name" value="ARSENICAL PUMP-DRIVING ATPASE ARSENITE-TRANSLOCATING ATPASE"/>
    <property type="match status" value="1"/>
</dbReference>
<name>A0AAJ1MKI0_9SPIO</name>
<dbReference type="CDD" id="cd02035">
    <property type="entry name" value="ArsA"/>
    <property type="match status" value="1"/>
</dbReference>
<proteinExistence type="inferred from homology"/>
<dbReference type="EC" id="7.3.2.7" evidence="3"/>
<dbReference type="GO" id="GO:0015446">
    <property type="term" value="F:ATPase-coupled arsenite transmembrane transporter activity"/>
    <property type="evidence" value="ECO:0007669"/>
    <property type="project" value="UniProtKB-EC"/>
</dbReference>
<dbReference type="InterPro" id="IPR025723">
    <property type="entry name" value="ArsA/GET3_ATPase-like"/>
</dbReference>
<protein>
    <recommendedName>
        <fullName evidence="3">arsenite-transporting ATPase</fullName>
        <ecNumber evidence="3">7.3.2.7</ecNumber>
    </recommendedName>
</protein>
<comment type="caution">
    <text evidence="5">The sequence shown here is derived from an EMBL/GenBank/DDBJ whole genome shotgun (WGS) entry which is preliminary data.</text>
</comment>
<evidence type="ECO:0000313" key="5">
    <source>
        <dbReference type="EMBL" id="MDC7226831.1"/>
    </source>
</evidence>
<organism evidence="5 6">
    <name type="scientific">Candidatus Thalassospirochaeta sargassi</name>
    <dbReference type="NCBI Taxonomy" id="3119039"/>
    <lineage>
        <taxon>Bacteria</taxon>
        <taxon>Pseudomonadati</taxon>
        <taxon>Spirochaetota</taxon>
        <taxon>Spirochaetia</taxon>
        <taxon>Spirochaetales</taxon>
        <taxon>Spirochaetaceae</taxon>
        <taxon>Candidatus Thalassospirochaeta</taxon>
    </lineage>
</organism>
<feature type="domain" description="ArsA/GET3 Anion-transporting ATPase-like" evidence="4">
    <location>
        <begin position="1"/>
        <end position="293"/>
    </location>
</feature>
<dbReference type="Proteomes" id="UP001221217">
    <property type="component" value="Unassembled WGS sequence"/>
</dbReference>
<dbReference type="InterPro" id="IPR016300">
    <property type="entry name" value="ATPase_ArsA/GET3"/>
</dbReference>
<reference evidence="5 6" key="1">
    <citation type="submission" date="2022-12" db="EMBL/GenBank/DDBJ databases">
        <title>Metagenome assembled genome from gulf of manar.</title>
        <authorList>
            <person name="Kohli P."/>
            <person name="Pk S."/>
            <person name="Venkata Ramana C."/>
            <person name="Sasikala C."/>
        </authorList>
    </citation>
    <scope>NUCLEOTIDE SEQUENCE [LARGE SCALE GENOMIC DNA]</scope>
    <source>
        <strain evidence="5">JB008</strain>
    </source>
</reference>
<comment type="catalytic activity">
    <reaction evidence="2">
        <text>arsenite(in) + ATP + H2O = arsenite(out) + ADP + phosphate + H(+)</text>
        <dbReference type="Rhea" id="RHEA:11348"/>
        <dbReference type="ChEBI" id="CHEBI:15377"/>
        <dbReference type="ChEBI" id="CHEBI:15378"/>
        <dbReference type="ChEBI" id="CHEBI:29242"/>
        <dbReference type="ChEBI" id="CHEBI:30616"/>
        <dbReference type="ChEBI" id="CHEBI:43474"/>
        <dbReference type="ChEBI" id="CHEBI:456216"/>
        <dbReference type="EC" id="7.3.2.7"/>
    </reaction>
</comment>
<dbReference type="Gene3D" id="3.40.50.300">
    <property type="entry name" value="P-loop containing nucleotide triphosphate hydrolases"/>
    <property type="match status" value="1"/>
</dbReference>
<sequence length="302" mass="34122">MKVIFFAGKGGVGKSTNSAIFSYRAALSGKTVLLNSIDPAHNLHDIFEKKLSAKPKELAPGLKVMETALSDWVKKYLKETEETFKSVYKYQEAFNLHKYFKTLRYSPGLEEYAVLLAIKDTLRRYAENDIIVFDTPPTALTMKFLALPQVNLLWLEELKKFREMILQKKEIIEKINRGNKTIGGQTDQILDKLNSMIVENSELSEMLKNPEVCSVVLVKNSDSLSLSESAGIITELENLNIPLSKVIVNKCDEPTSLEEELRKHLDASGFKNTGISYLSLHCREVTGLDTLRAIELPEDYLD</sequence>
<dbReference type="Pfam" id="PF02374">
    <property type="entry name" value="ArsA_ATPase"/>
    <property type="match status" value="1"/>
</dbReference>
<dbReference type="PANTHER" id="PTHR10803:SF3">
    <property type="entry name" value="ATPASE GET3"/>
    <property type="match status" value="1"/>
</dbReference>
<gene>
    <name evidence="5" type="ORF">PQJ61_08695</name>
</gene>
<evidence type="ECO:0000256" key="3">
    <source>
        <dbReference type="ARBA" id="ARBA00066752"/>
    </source>
</evidence>
<dbReference type="AlphaFoldDB" id="A0AAJ1MKI0"/>
<dbReference type="GO" id="GO:0016887">
    <property type="term" value="F:ATP hydrolysis activity"/>
    <property type="evidence" value="ECO:0007669"/>
    <property type="project" value="InterPro"/>
</dbReference>
<dbReference type="NCBIfam" id="TIGR00345">
    <property type="entry name" value="GET3_arsA_TRC40"/>
    <property type="match status" value="1"/>
</dbReference>
<evidence type="ECO:0000259" key="4">
    <source>
        <dbReference type="Pfam" id="PF02374"/>
    </source>
</evidence>
<dbReference type="SUPFAM" id="SSF52540">
    <property type="entry name" value="P-loop containing nucleoside triphosphate hydrolases"/>
    <property type="match status" value="1"/>
</dbReference>
<evidence type="ECO:0000256" key="2">
    <source>
        <dbReference type="ARBA" id="ARBA00052296"/>
    </source>
</evidence>
<dbReference type="InterPro" id="IPR027417">
    <property type="entry name" value="P-loop_NTPase"/>
</dbReference>